<evidence type="ECO:0000256" key="1">
    <source>
        <dbReference type="ARBA" id="ARBA00001971"/>
    </source>
</evidence>
<dbReference type="PANTHER" id="PTHR24305:SF166">
    <property type="entry name" value="CYTOCHROME P450 12A4, MITOCHONDRIAL-RELATED"/>
    <property type="match status" value="1"/>
</dbReference>
<evidence type="ECO:0000256" key="5">
    <source>
        <dbReference type="PIRSR" id="PIRSR602403-1"/>
    </source>
</evidence>
<sequence length="577" mass="65118">MAPWDPNMPPRSGLMTPTGVYLVVAFVAVGLYALYQWLLPKPLPGIAYNPETTKSLFGDAPDMIREISVTGEFGFWMAKQVEKMRSPMCQIFVRPFSKPWVLVADFRESQDILMRRPEFDKPTFISDGLEALGDFHAKYKTNSAFRARRQLKQDLMTPSFLNNFMGPFMHSKGLGLVKLLETKMYLAKGRPFSVLADFDYAALDVMLNYAFGANMVDSALGPQVNLITQLDSSVIPDGDLDEPVAFPKAPISPFLEAVQHAPEVLEKTTTSWIPRLSHWWWKQQSWYKKIFSQKSRCVPPQITKALENYRAGEVKSALEHILRREQVTAEKQGREPQFDSQSMVDEIFADLIAGHHTAGGSMGWVTKFLTGYPQVQSKLRSELYSALAEAVAEKRFPTFGELRRARIPYLEAVIEEMLRLTPFSMTRETTCDTEILGRMVPKGCQVFMVNSGPGFLSPSFPVDDAQRSPTSKAAKVRGKWDETKDLRIFDPERWLVQKEDGGVEFDGAAGPQLGFGMGIRQCWGRKMGHLEIRTIMALVVWHLELKEIPESLGGYAGFDGITRQPHRVFVRLGRAVS</sequence>
<dbReference type="PANTHER" id="PTHR24305">
    <property type="entry name" value="CYTOCHROME P450"/>
    <property type="match status" value="1"/>
</dbReference>
<reference evidence="7" key="1">
    <citation type="submission" date="2023-03" db="EMBL/GenBank/DDBJ databases">
        <title>Complete genome of Cladonia borealis.</title>
        <authorList>
            <person name="Park H."/>
        </authorList>
    </citation>
    <scope>NUCLEOTIDE SEQUENCE</scope>
    <source>
        <strain evidence="7">ANT050790</strain>
    </source>
</reference>
<dbReference type="AlphaFoldDB" id="A0AA39V3N2"/>
<dbReference type="CDD" id="cd20622">
    <property type="entry name" value="CYP_TRI13-like"/>
    <property type="match status" value="1"/>
</dbReference>
<keyword evidence="5" id="KW-0349">Heme</keyword>
<comment type="caution">
    <text evidence="7">The sequence shown here is derived from an EMBL/GenBank/DDBJ whole genome shotgun (WGS) entry which is preliminary data.</text>
</comment>
<dbReference type="InterPro" id="IPR036396">
    <property type="entry name" value="Cyt_P450_sf"/>
</dbReference>
<dbReference type="Gene3D" id="1.10.630.10">
    <property type="entry name" value="Cytochrome P450"/>
    <property type="match status" value="1"/>
</dbReference>
<dbReference type="GO" id="GO:0016705">
    <property type="term" value="F:oxidoreductase activity, acting on paired donors, with incorporation or reduction of molecular oxygen"/>
    <property type="evidence" value="ECO:0007669"/>
    <property type="project" value="InterPro"/>
</dbReference>
<name>A0AA39V3N2_9LECA</name>
<dbReference type="Proteomes" id="UP001166286">
    <property type="component" value="Unassembled WGS sequence"/>
</dbReference>
<evidence type="ECO:0000256" key="2">
    <source>
        <dbReference type="ARBA" id="ARBA00010617"/>
    </source>
</evidence>
<evidence type="ECO:0000256" key="6">
    <source>
        <dbReference type="SAM" id="Phobius"/>
    </source>
</evidence>
<keyword evidence="8" id="KW-1185">Reference proteome</keyword>
<keyword evidence="3 5" id="KW-0479">Metal-binding</keyword>
<dbReference type="EMBL" id="JAFEKC020000004">
    <property type="protein sequence ID" value="KAK0514843.1"/>
    <property type="molecule type" value="Genomic_DNA"/>
</dbReference>
<evidence type="ECO:0000256" key="4">
    <source>
        <dbReference type="ARBA" id="ARBA00023004"/>
    </source>
</evidence>
<evidence type="ECO:0008006" key="9">
    <source>
        <dbReference type="Google" id="ProtNLM"/>
    </source>
</evidence>
<evidence type="ECO:0000313" key="8">
    <source>
        <dbReference type="Proteomes" id="UP001166286"/>
    </source>
</evidence>
<evidence type="ECO:0000313" key="7">
    <source>
        <dbReference type="EMBL" id="KAK0514843.1"/>
    </source>
</evidence>
<dbReference type="PRINTS" id="PR00465">
    <property type="entry name" value="EP450IV"/>
</dbReference>
<keyword evidence="6" id="KW-0472">Membrane</keyword>
<protein>
    <recommendedName>
        <fullName evidence="9">Cytochrome P450</fullName>
    </recommendedName>
</protein>
<accession>A0AA39V3N2</accession>
<dbReference type="GO" id="GO:0004497">
    <property type="term" value="F:monooxygenase activity"/>
    <property type="evidence" value="ECO:0007669"/>
    <property type="project" value="InterPro"/>
</dbReference>
<gene>
    <name evidence="7" type="ORF">JMJ35_002222</name>
</gene>
<comment type="similarity">
    <text evidence="2">Belongs to the cytochrome P450 family.</text>
</comment>
<dbReference type="InterPro" id="IPR050121">
    <property type="entry name" value="Cytochrome_P450_monoxygenase"/>
</dbReference>
<dbReference type="InterPro" id="IPR001128">
    <property type="entry name" value="Cyt_P450"/>
</dbReference>
<dbReference type="Pfam" id="PF00067">
    <property type="entry name" value="p450"/>
    <property type="match status" value="2"/>
</dbReference>
<dbReference type="GO" id="GO:0020037">
    <property type="term" value="F:heme binding"/>
    <property type="evidence" value="ECO:0007669"/>
    <property type="project" value="InterPro"/>
</dbReference>
<organism evidence="7 8">
    <name type="scientific">Cladonia borealis</name>
    <dbReference type="NCBI Taxonomy" id="184061"/>
    <lineage>
        <taxon>Eukaryota</taxon>
        <taxon>Fungi</taxon>
        <taxon>Dikarya</taxon>
        <taxon>Ascomycota</taxon>
        <taxon>Pezizomycotina</taxon>
        <taxon>Lecanoromycetes</taxon>
        <taxon>OSLEUM clade</taxon>
        <taxon>Lecanoromycetidae</taxon>
        <taxon>Lecanorales</taxon>
        <taxon>Lecanorineae</taxon>
        <taxon>Cladoniaceae</taxon>
        <taxon>Cladonia</taxon>
    </lineage>
</organism>
<evidence type="ECO:0000256" key="3">
    <source>
        <dbReference type="ARBA" id="ARBA00022723"/>
    </source>
</evidence>
<dbReference type="InterPro" id="IPR002403">
    <property type="entry name" value="Cyt_P450_E_grp-IV"/>
</dbReference>
<keyword evidence="4 5" id="KW-0408">Iron</keyword>
<proteinExistence type="inferred from homology"/>
<comment type="cofactor">
    <cofactor evidence="1 5">
        <name>heme</name>
        <dbReference type="ChEBI" id="CHEBI:30413"/>
    </cofactor>
</comment>
<keyword evidence="6" id="KW-0812">Transmembrane</keyword>
<feature type="transmembrane region" description="Helical" evidence="6">
    <location>
        <begin position="20"/>
        <end position="39"/>
    </location>
</feature>
<feature type="binding site" description="axial binding residue" evidence="5">
    <location>
        <position position="522"/>
    </location>
    <ligand>
        <name>heme</name>
        <dbReference type="ChEBI" id="CHEBI:30413"/>
    </ligand>
    <ligandPart>
        <name>Fe</name>
        <dbReference type="ChEBI" id="CHEBI:18248"/>
    </ligandPart>
</feature>
<dbReference type="PRINTS" id="PR00385">
    <property type="entry name" value="P450"/>
</dbReference>
<keyword evidence="6" id="KW-1133">Transmembrane helix</keyword>
<dbReference type="GO" id="GO:0005506">
    <property type="term" value="F:iron ion binding"/>
    <property type="evidence" value="ECO:0007669"/>
    <property type="project" value="InterPro"/>
</dbReference>
<dbReference type="SUPFAM" id="SSF48264">
    <property type="entry name" value="Cytochrome P450"/>
    <property type="match status" value="1"/>
</dbReference>